<evidence type="ECO:0000256" key="4">
    <source>
        <dbReference type="ARBA" id="ARBA00023139"/>
    </source>
</evidence>
<reference evidence="9 10" key="1">
    <citation type="submission" date="2024-10" db="EMBL/GenBank/DDBJ databases">
        <authorList>
            <person name="Riesco R."/>
        </authorList>
    </citation>
    <scope>NUCLEOTIDE SEQUENCE [LARGE SCALE GENOMIC DNA]</scope>
    <source>
        <strain evidence="7 9">NCIMB 15449</strain>
        <strain evidence="8 10">NCIMB 15450</strain>
    </source>
</reference>
<dbReference type="EMBL" id="JBIMSN010000170">
    <property type="protein sequence ID" value="MFH5232909.1"/>
    <property type="molecule type" value="Genomic_DNA"/>
</dbReference>
<accession>A0ABW7KDX6</accession>
<sequence>MSNINGSVHMPLGPLWSDIEKALTDHARAWMQQQGMQAPVEDPRELANRPSLSPQQQDQLRDFYVAKFALAVAVGLGRQQRDSLDAARQFGATYTQLSKVTGYSRQSIQQRWGLTDRELRDARSAIADAISVLPPPLSNPSDAQWRLVPDRHNYDPDAQLWAAEISIEGATGSSPKQVLLFQKQKFLGPVTSADTDASFAYTEMLTAGYTNSSVRVQFKVKDAAQHNAAPEIKRLTVLFRWMDDEVVRFGDDLPTGATSFVRDGRSA</sequence>
<dbReference type="EMBL" id="JBIMSO010000135">
    <property type="protein sequence ID" value="MFH5211741.1"/>
    <property type="molecule type" value="Genomic_DNA"/>
</dbReference>
<dbReference type="Proteomes" id="UP001609175">
    <property type="component" value="Unassembled WGS sequence"/>
</dbReference>
<dbReference type="RefSeq" id="WP_395118468.1">
    <property type="nucleotide sequence ID" value="NZ_JBIMSN010000170.1"/>
</dbReference>
<evidence type="ECO:0000313" key="9">
    <source>
        <dbReference type="Proteomes" id="UP001609175"/>
    </source>
</evidence>
<dbReference type="Proteomes" id="UP001609219">
    <property type="component" value="Unassembled WGS sequence"/>
</dbReference>
<evidence type="ECO:0000256" key="5">
    <source>
        <dbReference type="ARBA" id="ARBA00023288"/>
    </source>
</evidence>
<gene>
    <name evidence="7" type="ORF">ACHIPZ_26590</name>
    <name evidence="8" type="ORF">ACHIRB_30740</name>
</gene>
<organism evidence="8 10">
    <name type="scientific">Antrihabitans spumae</name>
    <dbReference type="NCBI Taxonomy" id="3373370"/>
    <lineage>
        <taxon>Bacteria</taxon>
        <taxon>Bacillati</taxon>
        <taxon>Actinomycetota</taxon>
        <taxon>Actinomycetes</taxon>
        <taxon>Mycobacteriales</taxon>
        <taxon>Nocardiaceae</taxon>
        <taxon>Antrihabitans</taxon>
    </lineage>
</organism>
<keyword evidence="2" id="KW-0732">Signal</keyword>
<keyword evidence="1" id="KW-1003">Cell membrane</keyword>
<keyword evidence="10" id="KW-1185">Reference proteome</keyword>
<feature type="region of interest" description="Disordered" evidence="6">
    <location>
        <begin position="33"/>
        <end position="54"/>
    </location>
</feature>
<keyword evidence="5 8" id="KW-0449">Lipoprotein</keyword>
<evidence type="ECO:0000256" key="6">
    <source>
        <dbReference type="SAM" id="MobiDB-lite"/>
    </source>
</evidence>
<keyword evidence="3" id="KW-0472">Membrane</keyword>
<evidence type="ECO:0000256" key="3">
    <source>
        <dbReference type="ARBA" id="ARBA00023136"/>
    </source>
</evidence>
<evidence type="ECO:0000313" key="8">
    <source>
        <dbReference type="EMBL" id="MFH5232909.1"/>
    </source>
</evidence>
<proteinExistence type="predicted"/>
<dbReference type="InterPro" id="IPR025971">
    <property type="entry name" value="LppP/LprE"/>
</dbReference>
<protein>
    <submittedName>
        <fullName evidence="8">LppP/LprE family lipoprotein</fullName>
    </submittedName>
</protein>
<keyword evidence="4" id="KW-0564">Palmitate</keyword>
<evidence type="ECO:0000256" key="2">
    <source>
        <dbReference type="ARBA" id="ARBA00022729"/>
    </source>
</evidence>
<name>A0ABW7KDX6_9NOCA</name>
<comment type="caution">
    <text evidence="8">The sequence shown here is derived from an EMBL/GenBank/DDBJ whole genome shotgun (WGS) entry which is preliminary data.</text>
</comment>
<evidence type="ECO:0000313" key="7">
    <source>
        <dbReference type="EMBL" id="MFH5211741.1"/>
    </source>
</evidence>
<evidence type="ECO:0000313" key="10">
    <source>
        <dbReference type="Proteomes" id="UP001609219"/>
    </source>
</evidence>
<evidence type="ECO:0000256" key="1">
    <source>
        <dbReference type="ARBA" id="ARBA00022475"/>
    </source>
</evidence>
<dbReference type="Pfam" id="PF14041">
    <property type="entry name" value="Lipoprotein_21"/>
    <property type="match status" value="1"/>
</dbReference>